<keyword evidence="6 7" id="KW-0472">Membrane</keyword>
<dbReference type="InterPro" id="IPR003593">
    <property type="entry name" value="AAA+_ATPase"/>
</dbReference>
<feature type="domain" description="ABC transporter" evidence="8">
    <location>
        <begin position="334"/>
        <end position="541"/>
    </location>
</feature>
<dbReference type="Pfam" id="PF00664">
    <property type="entry name" value="ABC_membrane"/>
    <property type="match status" value="1"/>
</dbReference>
<keyword evidence="4 10" id="KW-0067">ATP-binding</keyword>
<name>A0A9E2KH64_9BACE</name>
<feature type="transmembrane region" description="Helical" evidence="7">
    <location>
        <begin position="130"/>
        <end position="153"/>
    </location>
</feature>
<dbReference type="GO" id="GO:0034040">
    <property type="term" value="F:ATPase-coupled lipid transmembrane transporter activity"/>
    <property type="evidence" value="ECO:0007669"/>
    <property type="project" value="TreeGrafter"/>
</dbReference>
<feature type="transmembrane region" description="Helical" evidence="7">
    <location>
        <begin position="242"/>
        <end position="265"/>
    </location>
</feature>
<dbReference type="InterPro" id="IPR027417">
    <property type="entry name" value="P-loop_NTPase"/>
</dbReference>
<evidence type="ECO:0000256" key="7">
    <source>
        <dbReference type="SAM" id="Phobius"/>
    </source>
</evidence>
<organism evidence="10 11">
    <name type="scientific">Candidatus Bacteroides intestinipullorum</name>
    <dbReference type="NCBI Taxonomy" id="2838471"/>
    <lineage>
        <taxon>Bacteria</taxon>
        <taxon>Pseudomonadati</taxon>
        <taxon>Bacteroidota</taxon>
        <taxon>Bacteroidia</taxon>
        <taxon>Bacteroidales</taxon>
        <taxon>Bacteroidaceae</taxon>
        <taxon>Bacteroides</taxon>
    </lineage>
</organism>
<dbReference type="SMART" id="SM00382">
    <property type="entry name" value="AAA"/>
    <property type="match status" value="1"/>
</dbReference>
<dbReference type="SUPFAM" id="SSF90123">
    <property type="entry name" value="ABC transporter transmembrane region"/>
    <property type="match status" value="1"/>
</dbReference>
<reference evidence="10" key="2">
    <citation type="submission" date="2021-04" db="EMBL/GenBank/DDBJ databases">
        <authorList>
            <person name="Gilroy R."/>
        </authorList>
    </citation>
    <scope>NUCLEOTIDE SEQUENCE</scope>
    <source>
        <strain evidence="10">B3-3758</strain>
    </source>
</reference>
<dbReference type="SUPFAM" id="SSF52540">
    <property type="entry name" value="P-loop containing nucleoside triphosphate hydrolases"/>
    <property type="match status" value="1"/>
</dbReference>
<sequence>MTKSNLLYLWHASAGWRRWIVLDTGIGACSVLLSLVFIYVSKLTIDVATGATEGTSLWQAGAWLVGLLVMQQACNAWDSWLMVRIQIGLGNAVRHRLFAHLLYCRWNELERFHTGDVVNRVERDVSTLTGMLTGSLPSLLITSVQLVAAFVFFCWLDPWLPWVIAAILPLFLPAARYYMHRMNRYTHAIRESDSHIQSLIQESLQHRMVIKALEQDRRHVNRLDMRQQTWYGQVMQRTRFSLLVRILVASAFSGGYLVAFIWGAVGLRDGLITFGTMAAFLQLVGKIQQPVLSLGRLLPAFAETFTAIDRLKGLEEVPEEEKNGPLPFPATPDVEIRDVTFRYSPGDRAVLRHFSCDFPAGSCTAVAGETGKGKTTLIRLLLALTEPEEGSLCLKLDMRNYPISPDTRCNFTYVPQGNTLFSGTVRDNLLMGNPQATEDDMRQALRTAVADFVFAQPDGLDTLLGESGGGLSEGQAQRIAIARALLRPARILLLDEATSALDVETERQFITNLRHDYPDRTFIFITHHEAVTAMCDRVIRL</sequence>
<comment type="caution">
    <text evidence="10">The sequence shown here is derived from an EMBL/GenBank/DDBJ whole genome shotgun (WGS) entry which is preliminary data.</text>
</comment>
<dbReference type="PANTHER" id="PTHR24221:SF654">
    <property type="entry name" value="ATP-BINDING CASSETTE SUB-FAMILY B MEMBER 6"/>
    <property type="match status" value="1"/>
</dbReference>
<evidence type="ECO:0000256" key="5">
    <source>
        <dbReference type="ARBA" id="ARBA00022989"/>
    </source>
</evidence>
<dbReference type="InterPro" id="IPR039421">
    <property type="entry name" value="Type_1_exporter"/>
</dbReference>
<dbReference type="CDD" id="cd03228">
    <property type="entry name" value="ABCC_MRP_Like"/>
    <property type="match status" value="1"/>
</dbReference>
<evidence type="ECO:0000256" key="1">
    <source>
        <dbReference type="ARBA" id="ARBA00004651"/>
    </source>
</evidence>
<dbReference type="Proteomes" id="UP000824236">
    <property type="component" value="Unassembled WGS sequence"/>
</dbReference>
<dbReference type="AlphaFoldDB" id="A0A9E2KH64"/>
<dbReference type="GO" id="GO:0140359">
    <property type="term" value="F:ABC-type transporter activity"/>
    <property type="evidence" value="ECO:0007669"/>
    <property type="project" value="InterPro"/>
</dbReference>
<feature type="transmembrane region" description="Helical" evidence="7">
    <location>
        <begin position="159"/>
        <end position="179"/>
    </location>
</feature>
<dbReference type="GO" id="GO:0016887">
    <property type="term" value="F:ATP hydrolysis activity"/>
    <property type="evidence" value="ECO:0007669"/>
    <property type="project" value="InterPro"/>
</dbReference>
<dbReference type="PANTHER" id="PTHR24221">
    <property type="entry name" value="ATP-BINDING CASSETTE SUB-FAMILY B"/>
    <property type="match status" value="1"/>
</dbReference>
<dbReference type="InterPro" id="IPR003439">
    <property type="entry name" value="ABC_transporter-like_ATP-bd"/>
</dbReference>
<dbReference type="PROSITE" id="PS50893">
    <property type="entry name" value="ABC_TRANSPORTER_2"/>
    <property type="match status" value="1"/>
</dbReference>
<dbReference type="GO" id="GO:0005524">
    <property type="term" value="F:ATP binding"/>
    <property type="evidence" value="ECO:0007669"/>
    <property type="project" value="UniProtKB-KW"/>
</dbReference>
<protein>
    <submittedName>
        <fullName evidence="10">ABC transporter ATP-binding protein/permease</fullName>
    </submittedName>
</protein>
<dbReference type="Gene3D" id="3.40.50.300">
    <property type="entry name" value="P-loop containing nucleotide triphosphate hydrolases"/>
    <property type="match status" value="1"/>
</dbReference>
<feature type="domain" description="ABC transmembrane type-1" evidence="9">
    <location>
        <begin position="27"/>
        <end position="303"/>
    </location>
</feature>
<reference evidence="10" key="1">
    <citation type="journal article" date="2021" name="PeerJ">
        <title>Extensive microbial diversity within the chicken gut microbiome revealed by metagenomics and culture.</title>
        <authorList>
            <person name="Gilroy R."/>
            <person name="Ravi A."/>
            <person name="Getino M."/>
            <person name="Pursley I."/>
            <person name="Horton D.L."/>
            <person name="Alikhan N.F."/>
            <person name="Baker D."/>
            <person name="Gharbi K."/>
            <person name="Hall N."/>
            <person name="Watson M."/>
            <person name="Adriaenssens E.M."/>
            <person name="Foster-Nyarko E."/>
            <person name="Jarju S."/>
            <person name="Secka A."/>
            <person name="Antonio M."/>
            <person name="Oren A."/>
            <person name="Chaudhuri R.R."/>
            <person name="La Ragione R."/>
            <person name="Hildebrand F."/>
            <person name="Pallen M.J."/>
        </authorList>
    </citation>
    <scope>NUCLEOTIDE SEQUENCE</scope>
    <source>
        <strain evidence="10">B3-3758</strain>
    </source>
</reference>
<feature type="transmembrane region" description="Helical" evidence="7">
    <location>
        <begin position="20"/>
        <end position="40"/>
    </location>
</feature>
<dbReference type="PROSITE" id="PS50929">
    <property type="entry name" value="ABC_TM1F"/>
    <property type="match status" value="1"/>
</dbReference>
<proteinExistence type="predicted"/>
<dbReference type="Gene3D" id="1.20.1560.10">
    <property type="entry name" value="ABC transporter type 1, transmembrane domain"/>
    <property type="match status" value="1"/>
</dbReference>
<evidence type="ECO:0000259" key="8">
    <source>
        <dbReference type="PROSITE" id="PS50893"/>
    </source>
</evidence>
<dbReference type="InterPro" id="IPR011527">
    <property type="entry name" value="ABC1_TM_dom"/>
</dbReference>
<keyword evidence="2 7" id="KW-0812">Transmembrane</keyword>
<evidence type="ECO:0000256" key="6">
    <source>
        <dbReference type="ARBA" id="ARBA00023136"/>
    </source>
</evidence>
<gene>
    <name evidence="10" type="ORF">H9791_07780</name>
</gene>
<comment type="subcellular location">
    <subcellularLocation>
        <location evidence="1">Cell membrane</location>
        <topology evidence="1">Multi-pass membrane protein</topology>
    </subcellularLocation>
</comment>
<dbReference type="InterPro" id="IPR036640">
    <property type="entry name" value="ABC1_TM_sf"/>
</dbReference>
<evidence type="ECO:0000313" key="11">
    <source>
        <dbReference type="Proteomes" id="UP000824236"/>
    </source>
</evidence>
<evidence type="ECO:0000256" key="4">
    <source>
        <dbReference type="ARBA" id="ARBA00022840"/>
    </source>
</evidence>
<evidence type="ECO:0000259" key="9">
    <source>
        <dbReference type="PROSITE" id="PS50929"/>
    </source>
</evidence>
<dbReference type="EMBL" id="JAHLFO010000110">
    <property type="protein sequence ID" value="MBU3814392.1"/>
    <property type="molecule type" value="Genomic_DNA"/>
</dbReference>
<accession>A0A9E2KH64</accession>
<evidence type="ECO:0000256" key="3">
    <source>
        <dbReference type="ARBA" id="ARBA00022741"/>
    </source>
</evidence>
<evidence type="ECO:0000256" key="2">
    <source>
        <dbReference type="ARBA" id="ARBA00022692"/>
    </source>
</evidence>
<dbReference type="GO" id="GO:0005886">
    <property type="term" value="C:plasma membrane"/>
    <property type="evidence" value="ECO:0007669"/>
    <property type="project" value="UniProtKB-SubCell"/>
</dbReference>
<keyword evidence="3" id="KW-0547">Nucleotide-binding</keyword>
<dbReference type="Pfam" id="PF00005">
    <property type="entry name" value="ABC_tran"/>
    <property type="match status" value="1"/>
</dbReference>
<keyword evidence="5 7" id="KW-1133">Transmembrane helix</keyword>
<evidence type="ECO:0000313" key="10">
    <source>
        <dbReference type="EMBL" id="MBU3814392.1"/>
    </source>
</evidence>
<dbReference type="CDD" id="cd07346">
    <property type="entry name" value="ABC_6TM_exporters"/>
    <property type="match status" value="1"/>
</dbReference>